<reference evidence="5" key="1">
    <citation type="submission" date="2025-08" db="UniProtKB">
        <authorList>
            <consortium name="RefSeq"/>
        </authorList>
    </citation>
    <scope>IDENTIFICATION</scope>
</reference>
<evidence type="ECO:0000313" key="4">
    <source>
        <dbReference type="Proteomes" id="UP001515500"/>
    </source>
</evidence>
<keyword evidence="3" id="KW-1133">Transmembrane helix</keyword>
<organism evidence="4 5">
    <name type="scientific">Dioscorea cayennensis subsp. rotundata</name>
    <name type="common">White Guinea yam</name>
    <name type="synonym">Dioscorea rotundata</name>
    <dbReference type="NCBI Taxonomy" id="55577"/>
    <lineage>
        <taxon>Eukaryota</taxon>
        <taxon>Viridiplantae</taxon>
        <taxon>Streptophyta</taxon>
        <taxon>Embryophyta</taxon>
        <taxon>Tracheophyta</taxon>
        <taxon>Spermatophyta</taxon>
        <taxon>Magnoliopsida</taxon>
        <taxon>Liliopsida</taxon>
        <taxon>Dioscoreales</taxon>
        <taxon>Dioscoreaceae</taxon>
        <taxon>Dioscorea</taxon>
    </lineage>
</organism>
<keyword evidence="3" id="KW-0472">Membrane</keyword>
<sequence length="192" mass="22581">MDEIEVQVCYMMCMCCFFVLNVMMTVCAISQRNNRNSIVEYEIESTSVKRRKRSKHLHREPIDSPSTMASDNSVSETSRRRKRKAIARDPTMETIYKNFRQFTEMVGPVFKMMSETAARKEAARKEIEEKKKLLNQVIFEIDGLSNDEAIFILQVLVEDEDQLKTFFYVPDDKRLCFCRVLLKRMSYCPPSK</sequence>
<gene>
    <name evidence="5" type="primary">LOC120264007</name>
</gene>
<dbReference type="RefSeq" id="XP_039127931.1">
    <property type="nucleotide sequence ID" value="XM_039271997.1"/>
</dbReference>
<keyword evidence="3" id="KW-0812">Transmembrane</keyword>
<keyword evidence="1" id="KW-0175">Coiled coil</keyword>
<feature type="coiled-coil region" evidence="1">
    <location>
        <begin position="113"/>
        <end position="140"/>
    </location>
</feature>
<evidence type="ECO:0000256" key="2">
    <source>
        <dbReference type="SAM" id="MobiDB-lite"/>
    </source>
</evidence>
<proteinExistence type="predicted"/>
<evidence type="ECO:0000313" key="5">
    <source>
        <dbReference type="RefSeq" id="XP_039127931.1"/>
    </source>
</evidence>
<dbReference type="Proteomes" id="UP001515500">
    <property type="component" value="Chromosome 6"/>
</dbReference>
<keyword evidence="4" id="KW-1185">Reference proteome</keyword>
<feature type="compositionally biased region" description="Polar residues" evidence="2">
    <location>
        <begin position="64"/>
        <end position="76"/>
    </location>
</feature>
<name>A0AB40BKJ1_DIOCR</name>
<dbReference type="GeneID" id="120264007"/>
<evidence type="ECO:0000256" key="3">
    <source>
        <dbReference type="SAM" id="Phobius"/>
    </source>
</evidence>
<feature type="transmembrane region" description="Helical" evidence="3">
    <location>
        <begin position="6"/>
        <end position="29"/>
    </location>
</feature>
<protein>
    <submittedName>
        <fullName evidence="5">Uncharacterized protein LOC120264007 isoform X1</fullName>
    </submittedName>
</protein>
<evidence type="ECO:0000256" key="1">
    <source>
        <dbReference type="SAM" id="Coils"/>
    </source>
</evidence>
<dbReference type="AlphaFoldDB" id="A0AB40BKJ1"/>
<accession>A0AB40BKJ1</accession>
<feature type="region of interest" description="Disordered" evidence="2">
    <location>
        <begin position="50"/>
        <end position="85"/>
    </location>
</feature>